<proteinExistence type="predicted"/>
<dbReference type="Proteomes" id="UP001597233">
    <property type="component" value="Unassembled WGS sequence"/>
</dbReference>
<organism evidence="1 2">
    <name type="scientific">Paenibacillus wenxiniae</name>
    <dbReference type="NCBI Taxonomy" id="1636843"/>
    <lineage>
        <taxon>Bacteria</taxon>
        <taxon>Bacillati</taxon>
        <taxon>Bacillota</taxon>
        <taxon>Bacilli</taxon>
        <taxon>Bacillales</taxon>
        <taxon>Paenibacillaceae</taxon>
        <taxon>Paenibacillus</taxon>
    </lineage>
</organism>
<sequence>MKRKILFLATFVLIIIVTLYGHIQLMKHMHTKDVEAYLEQKGYSASDILSIETDFSKAPAYNTRVIFKDEPTVTYYYLKNDAGVRQYSTPSSEDEKLQEDKGYHFKHREAYNN</sequence>
<evidence type="ECO:0000313" key="1">
    <source>
        <dbReference type="EMBL" id="MFD1885731.1"/>
    </source>
</evidence>
<accession>A0ABW4RHF0</accession>
<comment type="caution">
    <text evidence="1">The sequence shown here is derived from an EMBL/GenBank/DDBJ whole genome shotgun (WGS) entry which is preliminary data.</text>
</comment>
<gene>
    <name evidence="1" type="ORF">ACFSC9_09360</name>
</gene>
<reference evidence="2" key="1">
    <citation type="journal article" date="2019" name="Int. J. Syst. Evol. Microbiol.">
        <title>The Global Catalogue of Microorganisms (GCM) 10K type strain sequencing project: providing services to taxonomists for standard genome sequencing and annotation.</title>
        <authorList>
            <consortium name="The Broad Institute Genomics Platform"/>
            <consortium name="The Broad Institute Genome Sequencing Center for Infectious Disease"/>
            <person name="Wu L."/>
            <person name="Ma J."/>
        </authorList>
    </citation>
    <scope>NUCLEOTIDE SEQUENCE [LARGE SCALE GENOMIC DNA]</scope>
    <source>
        <strain evidence="2">CCUG 54950</strain>
    </source>
</reference>
<dbReference type="EMBL" id="JBHUEH010000014">
    <property type="protein sequence ID" value="MFD1885731.1"/>
    <property type="molecule type" value="Genomic_DNA"/>
</dbReference>
<protein>
    <submittedName>
        <fullName evidence="1">DUF3139 domain-containing protein</fullName>
    </submittedName>
</protein>
<dbReference type="Pfam" id="PF11337">
    <property type="entry name" value="DUF3139"/>
    <property type="match status" value="1"/>
</dbReference>
<name>A0ABW4RHF0_9BACL</name>
<dbReference type="InterPro" id="IPR021486">
    <property type="entry name" value="DUF3139"/>
</dbReference>
<dbReference type="RefSeq" id="WP_347324686.1">
    <property type="nucleotide sequence ID" value="NZ_JBCGUH010000004.1"/>
</dbReference>
<keyword evidence="2" id="KW-1185">Reference proteome</keyword>
<evidence type="ECO:0000313" key="2">
    <source>
        <dbReference type="Proteomes" id="UP001597233"/>
    </source>
</evidence>